<proteinExistence type="predicted"/>
<dbReference type="Pfam" id="PF12680">
    <property type="entry name" value="SnoaL_2"/>
    <property type="match status" value="1"/>
</dbReference>
<reference evidence="3" key="1">
    <citation type="submission" date="2016-10" db="EMBL/GenBank/DDBJ databases">
        <authorList>
            <person name="Varghese N."/>
            <person name="Submissions S."/>
        </authorList>
    </citation>
    <scope>NUCLEOTIDE SEQUENCE [LARGE SCALE GENOMIC DNA]</scope>
    <source>
        <strain evidence="3">DSM 45413</strain>
    </source>
</reference>
<accession>A0A1H8WGY4</accession>
<dbReference type="Proteomes" id="UP000198960">
    <property type="component" value="Unassembled WGS sequence"/>
</dbReference>
<gene>
    <name evidence="2" type="ORF">SAMN05660991_04389</name>
</gene>
<keyword evidence="3" id="KW-1185">Reference proteome</keyword>
<name>A0A1H8WGY4_9ACTN</name>
<dbReference type="OrthoDB" id="9182871at2"/>
<dbReference type="Gene3D" id="3.10.450.50">
    <property type="match status" value="1"/>
</dbReference>
<dbReference type="STRING" id="673521.SAMN05660991_04389"/>
<organism evidence="2 3">
    <name type="scientific">Trujillonella endophytica</name>
    <dbReference type="NCBI Taxonomy" id="673521"/>
    <lineage>
        <taxon>Bacteria</taxon>
        <taxon>Bacillati</taxon>
        <taxon>Actinomycetota</taxon>
        <taxon>Actinomycetes</taxon>
        <taxon>Geodermatophilales</taxon>
        <taxon>Geodermatophilaceae</taxon>
        <taxon>Trujillonella</taxon>
    </lineage>
</organism>
<feature type="domain" description="SnoaL-like" evidence="1">
    <location>
        <begin position="10"/>
        <end position="109"/>
    </location>
</feature>
<dbReference type="SUPFAM" id="SSF54427">
    <property type="entry name" value="NTF2-like"/>
    <property type="match status" value="1"/>
</dbReference>
<evidence type="ECO:0000313" key="3">
    <source>
        <dbReference type="Proteomes" id="UP000198960"/>
    </source>
</evidence>
<sequence length="120" mass="13454">MEPEQLFTHWSAGWVTRDPARRRAHLEACCTPDVEFVPPDDRPVVRGRDALVAHVAEYTSAWPDGVTAELVRPPETHHGWSRGLVRWTFPNAVAVGCDVVRVADGRIAQMVVFSEPEAER</sequence>
<dbReference type="AlphaFoldDB" id="A0A1H8WGY4"/>
<dbReference type="InterPro" id="IPR037401">
    <property type="entry name" value="SnoaL-like"/>
</dbReference>
<dbReference type="InterPro" id="IPR032710">
    <property type="entry name" value="NTF2-like_dom_sf"/>
</dbReference>
<protein>
    <submittedName>
        <fullName evidence="2">SnoaL-like domain-containing protein</fullName>
    </submittedName>
</protein>
<evidence type="ECO:0000313" key="2">
    <source>
        <dbReference type="EMBL" id="SEP26773.1"/>
    </source>
</evidence>
<dbReference type="EMBL" id="FOEE01000020">
    <property type="protein sequence ID" value="SEP26773.1"/>
    <property type="molecule type" value="Genomic_DNA"/>
</dbReference>
<evidence type="ECO:0000259" key="1">
    <source>
        <dbReference type="Pfam" id="PF12680"/>
    </source>
</evidence>
<dbReference type="RefSeq" id="WP_091948926.1">
    <property type="nucleotide sequence ID" value="NZ_FOEE01000020.1"/>
</dbReference>